<name>A0A0A9H2S0_ARUDO</name>
<dbReference type="EMBL" id="GBRH01170738">
    <property type="protein sequence ID" value="JAE27158.1"/>
    <property type="molecule type" value="Transcribed_RNA"/>
</dbReference>
<protein>
    <submittedName>
        <fullName evidence="1">Uncharacterized protein</fullName>
    </submittedName>
</protein>
<reference evidence="1" key="1">
    <citation type="submission" date="2014-09" db="EMBL/GenBank/DDBJ databases">
        <authorList>
            <person name="Magalhaes I.L.F."/>
            <person name="Oliveira U."/>
            <person name="Santos F.R."/>
            <person name="Vidigal T.H.D.A."/>
            <person name="Brescovit A.D."/>
            <person name="Santos A.J."/>
        </authorList>
    </citation>
    <scope>NUCLEOTIDE SEQUENCE</scope>
    <source>
        <tissue evidence="1">Shoot tissue taken approximately 20 cm above the soil surface</tissue>
    </source>
</reference>
<proteinExistence type="predicted"/>
<reference evidence="1" key="2">
    <citation type="journal article" date="2015" name="Data Brief">
        <title>Shoot transcriptome of the giant reed, Arundo donax.</title>
        <authorList>
            <person name="Barrero R.A."/>
            <person name="Guerrero F.D."/>
            <person name="Moolhuijzen P."/>
            <person name="Goolsby J.A."/>
            <person name="Tidwell J."/>
            <person name="Bellgard S.E."/>
            <person name="Bellgard M.I."/>
        </authorList>
    </citation>
    <scope>NUCLEOTIDE SEQUENCE</scope>
    <source>
        <tissue evidence="1">Shoot tissue taken approximately 20 cm above the soil surface</tissue>
    </source>
</reference>
<organism evidence="1">
    <name type="scientific">Arundo donax</name>
    <name type="common">Giant reed</name>
    <name type="synonym">Donax arundinaceus</name>
    <dbReference type="NCBI Taxonomy" id="35708"/>
    <lineage>
        <taxon>Eukaryota</taxon>
        <taxon>Viridiplantae</taxon>
        <taxon>Streptophyta</taxon>
        <taxon>Embryophyta</taxon>
        <taxon>Tracheophyta</taxon>
        <taxon>Spermatophyta</taxon>
        <taxon>Magnoliopsida</taxon>
        <taxon>Liliopsida</taxon>
        <taxon>Poales</taxon>
        <taxon>Poaceae</taxon>
        <taxon>PACMAD clade</taxon>
        <taxon>Arundinoideae</taxon>
        <taxon>Arundineae</taxon>
        <taxon>Arundo</taxon>
    </lineage>
</organism>
<dbReference type="AlphaFoldDB" id="A0A0A9H2S0"/>
<evidence type="ECO:0000313" key="1">
    <source>
        <dbReference type="EMBL" id="JAE27158.1"/>
    </source>
</evidence>
<accession>A0A0A9H2S0</accession>
<sequence length="61" mass="7093">MLVDDLTMHAVTGSCPFWFYIGLYMTNTTKNGGVEYKNDGQRIEIPRSTDFYISPYSPMYR</sequence>